<evidence type="ECO:0000313" key="3">
    <source>
        <dbReference type="Proteomes" id="UP000020406"/>
    </source>
</evidence>
<dbReference type="EMBL" id="JDSQ01000006">
    <property type="protein sequence ID" value="EWS78646.1"/>
    <property type="molecule type" value="Genomic_DNA"/>
</dbReference>
<gene>
    <name evidence="2" type="ORF">AF72_05075</name>
</gene>
<evidence type="ECO:0000313" key="2">
    <source>
        <dbReference type="EMBL" id="EWS78646.1"/>
    </source>
</evidence>
<dbReference type="Proteomes" id="UP000020406">
    <property type="component" value="Unassembled WGS sequence"/>
</dbReference>
<reference evidence="2 3" key="1">
    <citation type="journal article" date="2014" name="Genome Announc.">
        <title>Draft Genome Sequence of Xylella fastidiosa Pear Leaf Scorch Strain in Taiwan.</title>
        <authorList>
            <person name="Su C.C."/>
            <person name="Deng W.L."/>
            <person name="Jan F.J."/>
            <person name="Chang C.J."/>
            <person name="Huang H."/>
            <person name="Chen J."/>
        </authorList>
    </citation>
    <scope>NUCLEOTIDE SEQUENCE [LARGE SCALE GENOMIC DNA]</scope>
    <source>
        <strain evidence="2 3">PLS229</strain>
    </source>
</reference>
<proteinExistence type="predicted"/>
<dbReference type="AlphaFoldDB" id="Z9JLF5"/>
<sequence>MDNPPEVATKQRHDRGALKSGYQSGEEAR</sequence>
<protein>
    <submittedName>
        <fullName evidence="2">Uncharacterized protein</fullName>
    </submittedName>
</protein>
<name>Z9JLF5_9GAMM</name>
<accession>Z9JLF5</accession>
<organism evidence="2 3">
    <name type="scientific">Xylella taiwanensis</name>
    <dbReference type="NCBI Taxonomy" id="1444770"/>
    <lineage>
        <taxon>Bacteria</taxon>
        <taxon>Pseudomonadati</taxon>
        <taxon>Pseudomonadota</taxon>
        <taxon>Gammaproteobacteria</taxon>
        <taxon>Lysobacterales</taxon>
        <taxon>Lysobacteraceae</taxon>
        <taxon>Xylella</taxon>
    </lineage>
</organism>
<comment type="caution">
    <text evidence="2">The sequence shown here is derived from an EMBL/GenBank/DDBJ whole genome shotgun (WGS) entry which is preliminary data.</text>
</comment>
<dbReference type="STRING" id="1444770.AF72_05075"/>
<evidence type="ECO:0000256" key="1">
    <source>
        <dbReference type="SAM" id="MobiDB-lite"/>
    </source>
</evidence>
<feature type="region of interest" description="Disordered" evidence="1">
    <location>
        <begin position="1"/>
        <end position="29"/>
    </location>
</feature>